<keyword evidence="5 7" id="KW-1133">Transmembrane helix</keyword>
<feature type="transmembrane region" description="Helical" evidence="7">
    <location>
        <begin position="347"/>
        <end position="365"/>
    </location>
</feature>
<dbReference type="SUPFAM" id="SSF50182">
    <property type="entry name" value="Sm-like ribonucleoproteins"/>
    <property type="match status" value="1"/>
</dbReference>
<evidence type="ECO:0008006" key="12">
    <source>
        <dbReference type="Google" id="ProtNLM"/>
    </source>
</evidence>
<evidence type="ECO:0000313" key="11">
    <source>
        <dbReference type="Proteomes" id="UP000001203"/>
    </source>
</evidence>
<dbReference type="Gene3D" id="3.30.70.100">
    <property type="match status" value="1"/>
</dbReference>
<proteinExistence type="inferred from homology"/>
<feature type="domain" description="Mechanosensitive ion channel MscS" evidence="8">
    <location>
        <begin position="390"/>
        <end position="455"/>
    </location>
</feature>
<dbReference type="KEGG" id="cyt:cce_0403"/>
<dbReference type="GO" id="GO:0008381">
    <property type="term" value="F:mechanosensitive monoatomic ion channel activity"/>
    <property type="evidence" value="ECO:0007669"/>
    <property type="project" value="InterPro"/>
</dbReference>
<dbReference type="InterPro" id="IPR006685">
    <property type="entry name" value="MscS_channel_2nd"/>
</dbReference>
<dbReference type="HOGENOM" id="CLU_032048_1_0_3"/>
<evidence type="ECO:0000259" key="9">
    <source>
        <dbReference type="Pfam" id="PF21082"/>
    </source>
</evidence>
<feature type="transmembrane region" description="Helical" evidence="7">
    <location>
        <begin position="291"/>
        <end position="316"/>
    </location>
</feature>
<evidence type="ECO:0000256" key="3">
    <source>
        <dbReference type="ARBA" id="ARBA00022475"/>
    </source>
</evidence>
<dbReference type="InterPro" id="IPR010920">
    <property type="entry name" value="LSM_dom_sf"/>
</dbReference>
<dbReference type="EMBL" id="CP000806">
    <property type="protein sequence ID" value="ACB49754.1"/>
    <property type="molecule type" value="Genomic_DNA"/>
</dbReference>
<keyword evidence="6 7" id="KW-0472">Membrane</keyword>
<dbReference type="InterPro" id="IPR049278">
    <property type="entry name" value="MS_channel_C"/>
</dbReference>
<comment type="subcellular location">
    <subcellularLocation>
        <location evidence="1">Cell membrane</location>
        <topology evidence="1">Multi-pass membrane protein</topology>
    </subcellularLocation>
</comment>
<dbReference type="OrthoDB" id="9809206at2"/>
<protein>
    <recommendedName>
        <fullName evidence="12">Mechanosensitive ion channel</fullName>
    </recommendedName>
</protein>
<evidence type="ECO:0000313" key="10">
    <source>
        <dbReference type="EMBL" id="ACB49754.1"/>
    </source>
</evidence>
<accession>B1WNB2</accession>
<dbReference type="Proteomes" id="UP000001203">
    <property type="component" value="Chromosome circular"/>
</dbReference>
<dbReference type="Pfam" id="PF00924">
    <property type="entry name" value="MS_channel_2nd"/>
    <property type="match status" value="1"/>
</dbReference>
<dbReference type="InterPro" id="IPR045275">
    <property type="entry name" value="MscS_archaea/bacteria_type"/>
</dbReference>
<reference evidence="10 11" key="1">
    <citation type="journal article" date="2008" name="Proc. Natl. Acad. Sci. U.S.A.">
        <title>The genome of Cyanothece 51142, a unicellular diazotrophic cyanobacterium important in the marine nitrogen cycle.</title>
        <authorList>
            <person name="Welsh E.A."/>
            <person name="Liberton M."/>
            <person name="Stoeckel J."/>
            <person name="Loh T."/>
            <person name="Elvitigala T."/>
            <person name="Wang C."/>
            <person name="Wollam A."/>
            <person name="Fulton R.S."/>
            <person name="Clifton S.W."/>
            <person name="Jacobs J.M."/>
            <person name="Aurora R."/>
            <person name="Ghosh B.K."/>
            <person name="Sherman L.A."/>
            <person name="Smith R.D."/>
            <person name="Wilson R.K."/>
            <person name="Pakrasi H.B."/>
        </authorList>
    </citation>
    <scope>NUCLEOTIDE SEQUENCE [LARGE SCALE GENOMIC DNA]</scope>
    <source>
        <strain evidence="11">ATCC 51142 / BH68</strain>
    </source>
</reference>
<keyword evidence="11" id="KW-1185">Reference proteome</keyword>
<feature type="transmembrane region" description="Helical" evidence="7">
    <location>
        <begin position="249"/>
        <end position="271"/>
    </location>
</feature>
<evidence type="ECO:0000256" key="4">
    <source>
        <dbReference type="ARBA" id="ARBA00022692"/>
    </source>
</evidence>
<evidence type="ECO:0000256" key="2">
    <source>
        <dbReference type="ARBA" id="ARBA00008017"/>
    </source>
</evidence>
<dbReference type="eggNOG" id="COG3264">
    <property type="taxonomic scope" value="Bacteria"/>
</dbReference>
<dbReference type="SUPFAM" id="SSF82689">
    <property type="entry name" value="Mechanosensitive channel protein MscS (YggB), C-terminal domain"/>
    <property type="match status" value="1"/>
</dbReference>
<evidence type="ECO:0000259" key="8">
    <source>
        <dbReference type="Pfam" id="PF00924"/>
    </source>
</evidence>
<comment type="similarity">
    <text evidence="2">Belongs to the MscS (TC 1.A.23) family.</text>
</comment>
<keyword evidence="3" id="KW-1003">Cell membrane</keyword>
<evidence type="ECO:0000256" key="6">
    <source>
        <dbReference type="ARBA" id="ARBA00023136"/>
    </source>
</evidence>
<name>B1WNB2_CROS5</name>
<dbReference type="Gene3D" id="2.30.30.60">
    <property type="match status" value="1"/>
</dbReference>
<keyword evidence="4 7" id="KW-0812">Transmembrane</keyword>
<feature type="transmembrane region" description="Helical" evidence="7">
    <location>
        <begin position="377"/>
        <end position="403"/>
    </location>
</feature>
<evidence type="ECO:0000256" key="5">
    <source>
        <dbReference type="ARBA" id="ARBA00022989"/>
    </source>
</evidence>
<dbReference type="InterPro" id="IPR011066">
    <property type="entry name" value="MscS_channel_C_sf"/>
</dbReference>
<dbReference type="Pfam" id="PF21082">
    <property type="entry name" value="MS_channel_3rd"/>
    <property type="match status" value="1"/>
</dbReference>
<dbReference type="STRING" id="43989.cce_0403"/>
<evidence type="ECO:0000256" key="1">
    <source>
        <dbReference type="ARBA" id="ARBA00004651"/>
    </source>
</evidence>
<dbReference type="PANTHER" id="PTHR30221">
    <property type="entry name" value="SMALL-CONDUCTANCE MECHANOSENSITIVE CHANNEL"/>
    <property type="match status" value="1"/>
</dbReference>
<gene>
    <name evidence="10" type="ordered locus">cce_0403</name>
</gene>
<sequence>MISKTRKIRSILTIMLLTLLSLLSLHFYSPTIAQIKPISLLEISSERDLFSNYILAQESQQKEESSSDESLNIDPPAPVKLDGETLFEFRTNIEGIPNQERAEVAMKRIKEVAKDRSININNLVIKTIDDLYIIYVDNNLLLYLGESDAQANNKPLEELAQNYSEIIKNAIIEYRKKRTLSYFGIRGLLSLLSTILVIVIFRFLNWFVPVVSRRILEGRSVLFRTLRIQNWTLLSIYRQKQLTILSLKIIRWIIIFILLYFYIPLVLSLFPQTERLGKSVFNSFFGALGKVWAGFIDYLPNLFLIIITLVITHYLIRLCHPFFRAVEEERVTISGFYPDWAEPSYKLTVILIIGLAAAIIFPYLPGFDSPAFQGISILAGALVTFGGASTIANLIGGFVVIYTRAFQIGDRIKIDEYQGVVIEKTILSTRIRNQNNEIITIPNSILIISKIINYTATTRDLEQPLILHTTITLGYDVSWRLVHETLTNCALDTTDILDDPAPYVWQTSLDDFYISYQLRVCTNKTTSIEIGDIYTELHQKIQDKCAEVGIEIMSPHYAAVRDGNQNTIPENYLPKDYKTPGFRLHPLESFFQGNIEKDN</sequence>
<organism evidence="10 11">
    <name type="scientific">Crocosphaera subtropica (strain ATCC 51142 / BH68)</name>
    <name type="common">Cyanothece sp. (strain ATCC 51142)</name>
    <dbReference type="NCBI Taxonomy" id="43989"/>
    <lineage>
        <taxon>Bacteria</taxon>
        <taxon>Bacillati</taxon>
        <taxon>Cyanobacteriota</taxon>
        <taxon>Cyanophyceae</taxon>
        <taxon>Oscillatoriophycideae</taxon>
        <taxon>Chroococcales</taxon>
        <taxon>Aphanothecaceae</taxon>
        <taxon>Crocosphaera</taxon>
        <taxon>Crocosphaera subtropica</taxon>
    </lineage>
</organism>
<dbReference type="AlphaFoldDB" id="B1WNB2"/>
<dbReference type="PANTHER" id="PTHR30221:SF18">
    <property type="entry name" value="SLL0590 PROTEIN"/>
    <property type="match status" value="1"/>
</dbReference>
<evidence type="ECO:0000256" key="7">
    <source>
        <dbReference type="SAM" id="Phobius"/>
    </source>
</evidence>
<dbReference type="GO" id="GO:0005886">
    <property type="term" value="C:plasma membrane"/>
    <property type="evidence" value="ECO:0007669"/>
    <property type="project" value="UniProtKB-SubCell"/>
</dbReference>
<dbReference type="InterPro" id="IPR023408">
    <property type="entry name" value="MscS_beta-dom_sf"/>
</dbReference>
<feature type="domain" description="Mechanosensitive ion channel MscS C-terminal" evidence="9">
    <location>
        <begin position="469"/>
        <end position="552"/>
    </location>
</feature>
<feature type="transmembrane region" description="Helical" evidence="7">
    <location>
        <begin position="183"/>
        <end position="204"/>
    </location>
</feature>